<reference evidence="1" key="1">
    <citation type="submission" date="2014-11" db="EMBL/GenBank/DDBJ databases">
        <authorList>
            <person name="Amaro Gonzalez C."/>
        </authorList>
    </citation>
    <scope>NUCLEOTIDE SEQUENCE</scope>
</reference>
<dbReference type="AlphaFoldDB" id="A0A0E9PU49"/>
<organism evidence="1">
    <name type="scientific">Anguilla anguilla</name>
    <name type="common">European freshwater eel</name>
    <name type="synonym">Muraena anguilla</name>
    <dbReference type="NCBI Taxonomy" id="7936"/>
    <lineage>
        <taxon>Eukaryota</taxon>
        <taxon>Metazoa</taxon>
        <taxon>Chordata</taxon>
        <taxon>Craniata</taxon>
        <taxon>Vertebrata</taxon>
        <taxon>Euteleostomi</taxon>
        <taxon>Actinopterygii</taxon>
        <taxon>Neopterygii</taxon>
        <taxon>Teleostei</taxon>
        <taxon>Anguilliformes</taxon>
        <taxon>Anguillidae</taxon>
        <taxon>Anguilla</taxon>
    </lineage>
</organism>
<sequence>MSHLFKTLSYLALWVKSKGYLALIENSILWRVVLLL</sequence>
<protein>
    <submittedName>
        <fullName evidence="1">Uncharacterized protein</fullName>
    </submittedName>
</protein>
<accession>A0A0E9PU49</accession>
<reference evidence="1" key="2">
    <citation type="journal article" date="2015" name="Fish Shellfish Immunol.">
        <title>Early steps in the European eel (Anguilla anguilla)-Vibrio vulnificus interaction in the gills: Role of the RtxA13 toxin.</title>
        <authorList>
            <person name="Callol A."/>
            <person name="Pajuelo D."/>
            <person name="Ebbesson L."/>
            <person name="Teles M."/>
            <person name="MacKenzie S."/>
            <person name="Amaro C."/>
        </authorList>
    </citation>
    <scope>NUCLEOTIDE SEQUENCE</scope>
</reference>
<evidence type="ECO:0000313" key="1">
    <source>
        <dbReference type="EMBL" id="JAH07373.1"/>
    </source>
</evidence>
<proteinExistence type="predicted"/>
<dbReference type="EMBL" id="GBXM01101204">
    <property type="protein sequence ID" value="JAH07373.1"/>
    <property type="molecule type" value="Transcribed_RNA"/>
</dbReference>
<name>A0A0E9PU49_ANGAN</name>